<comment type="caution">
    <text evidence="2">The sequence shown here is derived from an EMBL/GenBank/DDBJ whole genome shotgun (WGS) entry which is preliminary data.</text>
</comment>
<protein>
    <recommendedName>
        <fullName evidence="4">Major facilitator superfamily (MFS) profile domain-containing protein</fullName>
    </recommendedName>
</protein>
<feature type="transmembrane region" description="Helical" evidence="1">
    <location>
        <begin position="16"/>
        <end position="36"/>
    </location>
</feature>
<gene>
    <name evidence="2" type="ORF">ACFQL7_07855</name>
</gene>
<sequence length="112" mass="11954">MSRTARWRAVRTDERWRWAAMVASIAVGLVAASVHWSGLFLGGSLVGLASTTRKRALLSGLGFGVFVWVVFALTLFVSGDIGRYLAMGQILAVSVAIPIGTATFAASARWLV</sequence>
<feature type="transmembrane region" description="Helical" evidence="1">
    <location>
        <begin position="56"/>
        <end position="78"/>
    </location>
</feature>
<accession>A0ABD5YTI4</accession>
<keyword evidence="1" id="KW-0472">Membrane</keyword>
<evidence type="ECO:0000313" key="3">
    <source>
        <dbReference type="Proteomes" id="UP001596417"/>
    </source>
</evidence>
<proteinExistence type="predicted"/>
<evidence type="ECO:0008006" key="4">
    <source>
        <dbReference type="Google" id="ProtNLM"/>
    </source>
</evidence>
<dbReference type="RefSeq" id="WP_248905992.1">
    <property type="nucleotide sequence ID" value="NZ_CP109979.1"/>
</dbReference>
<feature type="transmembrane region" description="Helical" evidence="1">
    <location>
        <begin position="90"/>
        <end position="111"/>
    </location>
</feature>
<dbReference type="GeneID" id="76199339"/>
<evidence type="ECO:0000313" key="2">
    <source>
        <dbReference type="EMBL" id="MFC7189780.1"/>
    </source>
</evidence>
<organism evidence="2 3">
    <name type="scientific">Halocatena marina</name>
    <dbReference type="NCBI Taxonomy" id="2934937"/>
    <lineage>
        <taxon>Archaea</taxon>
        <taxon>Methanobacteriati</taxon>
        <taxon>Methanobacteriota</taxon>
        <taxon>Stenosarchaea group</taxon>
        <taxon>Halobacteria</taxon>
        <taxon>Halobacteriales</taxon>
        <taxon>Natronomonadaceae</taxon>
        <taxon>Halocatena</taxon>
    </lineage>
</organism>
<keyword evidence="1" id="KW-0812">Transmembrane</keyword>
<dbReference type="Proteomes" id="UP001596417">
    <property type="component" value="Unassembled WGS sequence"/>
</dbReference>
<dbReference type="AlphaFoldDB" id="A0ABD5YTI4"/>
<keyword evidence="1" id="KW-1133">Transmembrane helix</keyword>
<name>A0ABD5YTI4_9EURY</name>
<evidence type="ECO:0000256" key="1">
    <source>
        <dbReference type="SAM" id="Phobius"/>
    </source>
</evidence>
<keyword evidence="3" id="KW-1185">Reference proteome</keyword>
<reference evidence="2 3" key="1">
    <citation type="journal article" date="2019" name="Int. J. Syst. Evol. Microbiol.">
        <title>The Global Catalogue of Microorganisms (GCM) 10K type strain sequencing project: providing services to taxonomists for standard genome sequencing and annotation.</title>
        <authorList>
            <consortium name="The Broad Institute Genomics Platform"/>
            <consortium name="The Broad Institute Genome Sequencing Center for Infectious Disease"/>
            <person name="Wu L."/>
            <person name="Ma J."/>
        </authorList>
    </citation>
    <scope>NUCLEOTIDE SEQUENCE [LARGE SCALE GENOMIC DNA]</scope>
    <source>
        <strain evidence="2 3">RDMS1</strain>
    </source>
</reference>
<dbReference type="EMBL" id="JBHTAX010000001">
    <property type="protein sequence ID" value="MFC7189780.1"/>
    <property type="molecule type" value="Genomic_DNA"/>
</dbReference>